<evidence type="ECO:0000313" key="12">
    <source>
        <dbReference type="Proteomes" id="UP000557872"/>
    </source>
</evidence>
<evidence type="ECO:0000256" key="2">
    <source>
        <dbReference type="ARBA" id="ARBA00009777"/>
    </source>
</evidence>
<dbReference type="SFLD" id="SFLDG01066">
    <property type="entry name" value="organic_radical-activating_enz"/>
    <property type="match status" value="1"/>
</dbReference>
<dbReference type="PIRSF" id="PIRSF000371">
    <property type="entry name" value="PFL_act_enz"/>
    <property type="match status" value="1"/>
</dbReference>
<dbReference type="InterPro" id="IPR040074">
    <property type="entry name" value="BssD/PflA/YjjW"/>
</dbReference>
<dbReference type="PANTHER" id="PTHR30352:SF4">
    <property type="entry name" value="PYRUVATE FORMATE-LYASE 2-ACTIVATING ENZYME"/>
    <property type="match status" value="1"/>
</dbReference>
<protein>
    <submittedName>
        <fullName evidence="11">Glycyl-radical enzyme activating protein</fullName>
    </submittedName>
</protein>
<dbReference type="SFLD" id="SFLDG01118">
    <property type="entry name" value="activating_enzymes__group_2"/>
    <property type="match status" value="1"/>
</dbReference>
<evidence type="ECO:0000256" key="1">
    <source>
        <dbReference type="ARBA" id="ARBA00001966"/>
    </source>
</evidence>
<evidence type="ECO:0000256" key="4">
    <source>
        <dbReference type="ARBA" id="ARBA00022691"/>
    </source>
</evidence>
<dbReference type="InterPro" id="IPR017896">
    <property type="entry name" value="4Fe4S_Fe-S-bd"/>
</dbReference>
<dbReference type="Pfam" id="PF12838">
    <property type="entry name" value="Fer4_7"/>
    <property type="match status" value="1"/>
</dbReference>
<comment type="similarity">
    <text evidence="2">Belongs to the organic radical-activating enzymes family.</text>
</comment>
<dbReference type="SFLD" id="SFLDS00029">
    <property type="entry name" value="Radical_SAM"/>
    <property type="match status" value="1"/>
</dbReference>
<keyword evidence="5" id="KW-0479">Metal-binding</keyword>
<dbReference type="PROSITE" id="PS01087">
    <property type="entry name" value="RADICAL_ACTIVATING"/>
    <property type="match status" value="1"/>
</dbReference>
<evidence type="ECO:0000256" key="7">
    <source>
        <dbReference type="ARBA" id="ARBA00023004"/>
    </source>
</evidence>
<dbReference type="InterPro" id="IPR001989">
    <property type="entry name" value="Radical_activat_CS"/>
</dbReference>
<dbReference type="EMBL" id="JACBAZ010000004">
    <property type="protein sequence ID" value="NWK56207.1"/>
    <property type="molecule type" value="Genomic_DNA"/>
</dbReference>
<keyword evidence="3" id="KW-0004">4Fe-4S</keyword>
<dbReference type="InterPro" id="IPR058240">
    <property type="entry name" value="rSAM_sf"/>
</dbReference>
<dbReference type="SUPFAM" id="SSF102114">
    <property type="entry name" value="Radical SAM enzymes"/>
    <property type="match status" value="1"/>
</dbReference>
<dbReference type="RefSeq" id="WP_178932966.1">
    <property type="nucleotide sequence ID" value="NZ_JACBAZ010000004.1"/>
</dbReference>
<name>A0A851GMD1_9BACT</name>
<reference evidence="11 12" key="1">
    <citation type="submission" date="2020-07" db="EMBL/GenBank/DDBJ databases">
        <title>Roseicoccus Jingziensis gen. nov., sp. nov., isolated from coastal seawater.</title>
        <authorList>
            <person name="Feng X."/>
        </authorList>
    </citation>
    <scope>NUCLEOTIDE SEQUENCE [LARGE SCALE GENOMIC DNA]</scope>
    <source>
        <strain evidence="11 12">N1E253</strain>
    </source>
</reference>
<dbReference type="PROSITE" id="PS51379">
    <property type="entry name" value="4FE4S_FER_2"/>
    <property type="match status" value="2"/>
</dbReference>
<dbReference type="AlphaFoldDB" id="A0A851GMD1"/>
<evidence type="ECO:0000256" key="8">
    <source>
        <dbReference type="ARBA" id="ARBA00023014"/>
    </source>
</evidence>
<keyword evidence="8" id="KW-0411">Iron-sulfur</keyword>
<dbReference type="Proteomes" id="UP000557872">
    <property type="component" value="Unassembled WGS sequence"/>
</dbReference>
<dbReference type="InterPro" id="IPR012839">
    <property type="entry name" value="Organic_radical_activase"/>
</dbReference>
<feature type="domain" description="4Fe-4S ferredoxin-type" evidence="9">
    <location>
        <begin position="82"/>
        <end position="109"/>
    </location>
</feature>
<dbReference type="GO" id="GO:0051539">
    <property type="term" value="F:4 iron, 4 sulfur cluster binding"/>
    <property type="evidence" value="ECO:0007669"/>
    <property type="project" value="UniProtKB-KW"/>
</dbReference>
<comment type="caution">
    <text evidence="11">The sequence shown here is derived from an EMBL/GenBank/DDBJ whole genome shotgun (WGS) entry which is preliminary data.</text>
</comment>
<dbReference type="InterPro" id="IPR013785">
    <property type="entry name" value="Aldolase_TIM"/>
</dbReference>
<accession>A0A851GMD1</accession>
<dbReference type="InterPro" id="IPR007197">
    <property type="entry name" value="rSAM"/>
</dbReference>
<organism evidence="11 12">
    <name type="scientific">Oceaniferula marina</name>
    <dbReference type="NCBI Taxonomy" id="2748318"/>
    <lineage>
        <taxon>Bacteria</taxon>
        <taxon>Pseudomonadati</taxon>
        <taxon>Verrucomicrobiota</taxon>
        <taxon>Verrucomicrobiia</taxon>
        <taxon>Verrucomicrobiales</taxon>
        <taxon>Verrucomicrobiaceae</taxon>
        <taxon>Oceaniferula</taxon>
    </lineage>
</organism>
<keyword evidence="12" id="KW-1185">Reference proteome</keyword>
<feature type="domain" description="4Fe-4S ferredoxin-type" evidence="9">
    <location>
        <begin position="51"/>
        <end position="80"/>
    </location>
</feature>
<proteinExistence type="inferred from homology"/>
<dbReference type="InterPro" id="IPR017900">
    <property type="entry name" value="4Fe4S_Fe_S_CS"/>
</dbReference>
<dbReference type="GO" id="GO:0016491">
    <property type="term" value="F:oxidoreductase activity"/>
    <property type="evidence" value="ECO:0007669"/>
    <property type="project" value="UniProtKB-KW"/>
</dbReference>
<sequence>MLPRIERKGHTFSVRRMQTHDGPGMRTTIFLKGCSLRCAWCHNPEAISSVREVWWHADKCIACQDCITACPKNALELAAEGMRIDRELCNGCYRCVNACPAKAMEALREDWSIDELMREIEKDSMFYITGGGGITVSGGEPLSQWRFTRDLLQRCQQKGIHTAIDTCGHGSAEAIEALLPHCKLILFDLKIADPKMHTQWTGDDNARILDNLHITARHVRQRDDLQLWIRTPLIPSVTATEENITGLAHIIDAEFNDTISRWELCTFNPLCANKYHQLHRVWPFEHAPLMSHSEAQALHQTATTQCRLNKAQIILSGRTRKG</sequence>
<evidence type="ECO:0000259" key="10">
    <source>
        <dbReference type="PROSITE" id="PS51918"/>
    </source>
</evidence>
<evidence type="ECO:0000256" key="5">
    <source>
        <dbReference type="ARBA" id="ARBA00022723"/>
    </source>
</evidence>
<keyword evidence="4" id="KW-0949">S-adenosyl-L-methionine</keyword>
<evidence type="ECO:0000256" key="3">
    <source>
        <dbReference type="ARBA" id="ARBA00022485"/>
    </source>
</evidence>
<dbReference type="Gene3D" id="3.30.70.20">
    <property type="match status" value="1"/>
</dbReference>
<gene>
    <name evidence="11" type="ORF">HW115_11345</name>
</gene>
<evidence type="ECO:0000259" key="9">
    <source>
        <dbReference type="PROSITE" id="PS51379"/>
    </source>
</evidence>
<dbReference type="Pfam" id="PF13353">
    <property type="entry name" value="Fer4_12"/>
    <property type="match status" value="1"/>
</dbReference>
<keyword evidence="7" id="KW-0408">Iron</keyword>
<evidence type="ECO:0000313" key="11">
    <source>
        <dbReference type="EMBL" id="NWK56207.1"/>
    </source>
</evidence>
<feature type="domain" description="Radical SAM core" evidence="10">
    <location>
        <begin position="20"/>
        <end position="307"/>
    </location>
</feature>
<evidence type="ECO:0000256" key="6">
    <source>
        <dbReference type="ARBA" id="ARBA00023002"/>
    </source>
</evidence>
<dbReference type="PANTHER" id="PTHR30352">
    <property type="entry name" value="PYRUVATE FORMATE-LYASE-ACTIVATING ENZYME"/>
    <property type="match status" value="1"/>
</dbReference>
<dbReference type="Pfam" id="PF04055">
    <property type="entry name" value="Radical_SAM"/>
    <property type="match status" value="1"/>
</dbReference>
<dbReference type="SUPFAM" id="SSF54862">
    <property type="entry name" value="4Fe-4S ferredoxins"/>
    <property type="match status" value="1"/>
</dbReference>
<dbReference type="PROSITE" id="PS00198">
    <property type="entry name" value="4FE4S_FER_1"/>
    <property type="match status" value="2"/>
</dbReference>
<keyword evidence="6" id="KW-0560">Oxidoreductase</keyword>
<comment type="cofactor">
    <cofactor evidence="1">
        <name>[4Fe-4S] cluster</name>
        <dbReference type="ChEBI" id="CHEBI:49883"/>
    </cofactor>
</comment>
<dbReference type="GO" id="GO:0046872">
    <property type="term" value="F:metal ion binding"/>
    <property type="evidence" value="ECO:0007669"/>
    <property type="project" value="UniProtKB-KW"/>
</dbReference>
<dbReference type="PROSITE" id="PS51918">
    <property type="entry name" value="RADICAL_SAM"/>
    <property type="match status" value="1"/>
</dbReference>
<dbReference type="NCBIfam" id="TIGR02494">
    <property type="entry name" value="PFLE_PFLC"/>
    <property type="match status" value="1"/>
</dbReference>
<dbReference type="Gene3D" id="3.20.20.70">
    <property type="entry name" value="Aldolase class I"/>
    <property type="match status" value="1"/>
</dbReference>
<dbReference type="InterPro" id="IPR034457">
    <property type="entry name" value="Organic_radical-activating"/>
</dbReference>